<dbReference type="SUPFAM" id="SSF56672">
    <property type="entry name" value="DNA/RNA polymerases"/>
    <property type="match status" value="1"/>
</dbReference>
<comment type="caution">
    <text evidence="6">The sequence shown here is derived from an EMBL/GenBank/DDBJ whole genome shotgun (WGS) entry which is preliminary data.</text>
</comment>
<feature type="compositionally biased region" description="Acidic residues" evidence="5">
    <location>
        <begin position="547"/>
        <end position="558"/>
    </location>
</feature>
<feature type="region of interest" description="Disordered" evidence="5">
    <location>
        <begin position="547"/>
        <end position="568"/>
    </location>
</feature>
<dbReference type="CDD" id="cd00303">
    <property type="entry name" value="retropepsin_like"/>
    <property type="match status" value="1"/>
</dbReference>
<keyword evidence="2" id="KW-0548">Nucleotidyltransferase</keyword>
<evidence type="ECO:0000256" key="2">
    <source>
        <dbReference type="ARBA" id="ARBA00022695"/>
    </source>
</evidence>
<dbReference type="Gene3D" id="4.10.60.10">
    <property type="entry name" value="Zinc finger, CCHC-type"/>
    <property type="match status" value="1"/>
</dbReference>
<accession>A0A1R1YQW7</accession>
<sequence length="722" mass="82013">MSKFQLLPSKFKGDGTDTMDADVWVAKLKSACTIGGIEATKEVDVFKLWLEGKAANWQFDEGKKESTREWNLEEWTKELCVRFSKHKNPAKKDIFTLSNMRKNELESMFSFNLRFKEYLALIPETMYTMDWNNSSDALEKLMEESSRLMELKEILNAKKLENVGEKASGTEADLKILEKPTEVNVKNSSVTEQNEPSYKEQIEKITENLRALTLLVSGGKEKKDYSNVTCYNCRGKGHTAAICKMPRNSSTASGTFAKQSKDNAMLAVEYSEETDFEALSAIASTTAGNKRMRVDYLTEMGVESSVNSLPVATLAPTTRKGKPVKVVTRKREASKGNTKTKKKLPSDSAELTKKILNSPAPLSIMETLVLKPKILDEVINYLKLLKRKKNNVLLADKKLNNAREKPVEALSYILTHVKGEPLPLFLDPGARYSIIKETMAEELQFPIEKLEVPINIRTVSGDLVQIFDCTRLPLEFEKDLIIPTTFIVMRDCAVPILLGLDVCQNLKAAINYEEETFELTYRNKRSKFQLLSKDNIYKVAEITDSEYSDSSSEEEYEDTEHKNNSEDESVPLFYSGVEAAISGAGNPETEDLQPKDNFTRVKEATYINDEQNRIEELLEEYVVLFAESYDQLPGIKNSEYSLNIPENLPIQSCKLRRYSPAEKEIINSEITVILKNKIIQESDSEWLSPIQMVPKSNGEYRFCFDYRRINKLTGKDKFPSPE</sequence>
<dbReference type="OrthoDB" id="6784012at2759"/>
<dbReference type="Pfam" id="PF13975">
    <property type="entry name" value="gag-asp_proteas"/>
    <property type="match status" value="1"/>
</dbReference>
<dbReference type="PANTHER" id="PTHR37984:SF5">
    <property type="entry name" value="PROTEIN NYNRIN-LIKE"/>
    <property type="match status" value="1"/>
</dbReference>
<keyword evidence="1" id="KW-0808">Transferase</keyword>
<dbReference type="GO" id="GO:0016779">
    <property type="term" value="F:nucleotidyltransferase activity"/>
    <property type="evidence" value="ECO:0007669"/>
    <property type="project" value="UniProtKB-KW"/>
</dbReference>
<feature type="region of interest" description="Disordered" evidence="5">
    <location>
        <begin position="320"/>
        <end position="343"/>
    </location>
</feature>
<name>A0A1R1YQW7_9FUNG</name>
<organism evidence="6 7">
    <name type="scientific">Smittium culicis</name>
    <dbReference type="NCBI Taxonomy" id="133412"/>
    <lineage>
        <taxon>Eukaryota</taxon>
        <taxon>Fungi</taxon>
        <taxon>Fungi incertae sedis</taxon>
        <taxon>Zoopagomycota</taxon>
        <taxon>Kickxellomycotina</taxon>
        <taxon>Harpellomycetes</taxon>
        <taxon>Harpellales</taxon>
        <taxon>Legeriomycetaceae</taxon>
        <taxon>Smittium</taxon>
    </lineage>
</organism>
<evidence type="ECO:0000256" key="5">
    <source>
        <dbReference type="SAM" id="MobiDB-lite"/>
    </source>
</evidence>
<evidence type="ECO:0000256" key="1">
    <source>
        <dbReference type="ARBA" id="ARBA00022679"/>
    </source>
</evidence>
<gene>
    <name evidence="6" type="ORF">AYI69_g1267</name>
</gene>
<dbReference type="PANTHER" id="PTHR37984">
    <property type="entry name" value="PROTEIN CBG26694"/>
    <property type="match status" value="1"/>
</dbReference>
<dbReference type="InterPro" id="IPR021109">
    <property type="entry name" value="Peptidase_aspartic_dom_sf"/>
</dbReference>
<dbReference type="EMBL" id="LSSM01000342">
    <property type="protein sequence ID" value="OMJ29235.1"/>
    <property type="molecule type" value="Genomic_DNA"/>
</dbReference>
<dbReference type="AlphaFoldDB" id="A0A1R1YQW7"/>
<dbReference type="Gene3D" id="3.10.10.10">
    <property type="entry name" value="HIV Type 1 Reverse Transcriptase, subunit A, domain 1"/>
    <property type="match status" value="1"/>
</dbReference>
<evidence type="ECO:0000256" key="3">
    <source>
        <dbReference type="ARBA" id="ARBA00022722"/>
    </source>
</evidence>
<protein>
    <submittedName>
        <fullName evidence="6">Retrovirus-related Pol polyprotein from transposon</fullName>
    </submittedName>
</protein>
<dbReference type="GO" id="GO:0004519">
    <property type="term" value="F:endonuclease activity"/>
    <property type="evidence" value="ECO:0007669"/>
    <property type="project" value="UniProtKB-KW"/>
</dbReference>
<dbReference type="InterPro" id="IPR050951">
    <property type="entry name" value="Retrovirus_Pol_polyprotein"/>
</dbReference>
<evidence type="ECO:0000313" key="7">
    <source>
        <dbReference type="Proteomes" id="UP000187429"/>
    </source>
</evidence>
<dbReference type="Gene3D" id="2.40.70.10">
    <property type="entry name" value="Acid Proteases"/>
    <property type="match status" value="1"/>
</dbReference>
<dbReference type="SUPFAM" id="SSF50630">
    <property type="entry name" value="Acid proteases"/>
    <property type="match status" value="1"/>
</dbReference>
<dbReference type="Proteomes" id="UP000187429">
    <property type="component" value="Unassembled WGS sequence"/>
</dbReference>
<dbReference type="InterPro" id="IPR043502">
    <property type="entry name" value="DNA/RNA_pol_sf"/>
</dbReference>
<proteinExistence type="predicted"/>
<keyword evidence="4" id="KW-0255">Endonuclease</keyword>
<reference evidence="7" key="1">
    <citation type="submission" date="2017-01" db="EMBL/GenBank/DDBJ databases">
        <authorList>
            <person name="Wang Y."/>
            <person name="White M."/>
            <person name="Kvist S."/>
            <person name="Moncalvo J.-M."/>
        </authorList>
    </citation>
    <scope>NUCLEOTIDE SEQUENCE [LARGE SCALE GENOMIC DNA]</scope>
    <source>
        <strain evidence="7">ID-206-W2</strain>
    </source>
</reference>
<keyword evidence="7" id="KW-1185">Reference proteome</keyword>
<keyword evidence="3" id="KW-0540">Nuclease</keyword>
<evidence type="ECO:0000256" key="4">
    <source>
        <dbReference type="ARBA" id="ARBA00022759"/>
    </source>
</evidence>
<evidence type="ECO:0000313" key="6">
    <source>
        <dbReference type="EMBL" id="OMJ29235.1"/>
    </source>
</evidence>
<keyword evidence="4" id="KW-0378">Hydrolase</keyword>